<gene>
    <name evidence="2" type="primary">LOC120250124</name>
</gene>
<sequence>MVLTNWFWANRSRLGIAYGTTSIHPSIHGVSVRILLAGSSTQVVEDQMFVFSVVYWMIKSIMKLFSDISNITKTISAAKLQPHLIWTLKQWTSLSYLFSETFEEGTGHQREQKAKYCFCDSIIFPSIYWESTYKSPVDYKLGSHSSAAQNLEVFG</sequence>
<accession>A0AB40AJ79</accession>
<dbReference type="RefSeq" id="XP_039114839.1">
    <property type="nucleotide sequence ID" value="XM_039258905.1"/>
</dbReference>
<protein>
    <submittedName>
        <fullName evidence="2">Uncharacterized protein LOC120250124 isoform X1</fullName>
    </submittedName>
</protein>
<name>A0AB40AJ79_DIOCR</name>
<dbReference type="Proteomes" id="UP001515500">
    <property type="component" value="Chromosome 19"/>
</dbReference>
<dbReference type="AlphaFoldDB" id="A0AB40AJ79"/>
<reference evidence="2" key="1">
    <citation type="submission" date="2025-08" db="UniProtKB">
        <authorList>
            <consortium name="RefSeq"/>
        </authorList>
    </citation>
    <scope>IDENTIFICATION</scope>
</reference>
<keyword evidence="1" id="KW-1185">Reference proteome</keyword>
<evidence type="ECO:0000313" key="2">
    <source>
        <dbReference type="RefSeq" id="XP_039114839.1"/>
    </source>
</evidence>
<evidence type="ECO:0000313" key="1">
    <source>
        <dbReference type="Proteomes" id="UP001515500"/>
    </source>
</evidence>
<dbReference type="GeneID" id="120250124"/>
<organism evidence="1 2">
    <name type="scientific">Dioscorea cayennensis subsp. rotundata</name>
    <name type="common">White Guinea yam</name>
    <name type="synonym">Dioscorea rotundata</name>
    <dbReference type="NCBI Taxonomy" id="55577"/>
    <lineage>
        <taxon>Eukaryota</taxon>
        <taxon>Viridiplantae</taxon>
        <taxon>Streptophyta</taxon>
        <taxon>Embryophyta</taxon>
        <taxon>Tracheophyta</taxon>
        <taxon>Spermatophyta</taxon>
        <taxon>Magnoliopsida</taxon>
        <taxon>Liliopsida</taxon>
        <taxon>Dioscoreales</taxon>
        <taxon>Dioscoreaceae</taxon>
        <taxon>Dioscorea</taxon>
    </lineage>
</organism>
<proteinExistence type="predicted"/>